<dbReference type="InterPro" id="IPR011642">
    <property type="entry name" value="Gate_dom"/>
</dbReference>
<keyword evidence="1" id="KW-0812">Transmembrane</keyword>
<feature type="transmembrane region" description="Helical" evidence="1">
    <location>
        <begin position="131"/>
        <end position="152"/>
    </location>
</feature>
<comment type="caution">
    <text evidence="3">The sequence shown here is derived from an EMBL/GenBank/DDBJ whole genome shotgun (WGS) entry which is preliminary data.</text>
</comment>
<proteinExistence type="predicted"/>
<feature type="transmembrane region" description="Helical" evidence="1">
    <location>
        <begin position="40"/>
        <end position="62"/>
    </location>
</feature>
<sequence length="196" mass="20671">MKWLFAGLIFVSLVFGVLTGRVDAVSQAAIEQCGAAVKLSLSLLGTICFWSGIMEIASVSQFTKILSKLFRPLTKILFKGLDATSSALDAICMNMSANFLGLGNAATPLGITAMQKLQQISSNKQVASDHMITFVVLNTCSIQLIPTTIAALRLNAGSKSPMEILPAVLVTSVISVTCALIAAKTCNRLFPVKAGC</sequence>
<gene>
    <name evidence="3" type="ORF">H8710_13050</name>
</gene>
<dbReference type="Proteomes" id="UP000610760">
    <property type="component" value="Unassembled WGS sequence"/>
</dbReference>
<dbReference type="AlphaFoldDB" id="A0A926E7F1"/>
<keyword evidence="1" id="KW-1133">Transmembrane helix</keyword>
<organism evidence="3 4">
    <name type="scientific">Fumia xinanensis</name>
    <dbReference type="NCBI Taxonomy" id="2763659"/>
    <lineage>
        <taxon>Bacteria</taxon>
        <taxon>Bacillati</taxon>
        <taxon>Bacillota</taxon>
        <taxon>Clostridia</taxon>
        <taxon>Eubacteriales</taxon>
        <taxon>Oscillospiraceae</taxon>
        <taxon>Fumia</taxon>
    </lineage>
</organism>
<feature type="domain" description="Nucleoside transporter/FeoB GTPase Gate" evidence="2">
    <location>
        <begin position="41"/>
        <end position="150"/>
    </location>
</feature>
<keyword evidence="1" id="KW-0472">Membrane</keyword>
<reference evidence="3" key="1">
    <citation type="submission" date="2020-08" db="EMBL/GenBank/DDBJ databases">
        <title>Genome public.</title>
        <authorList>
            <person name="Liu C."/>
            <person name="Sun Q."/>
        </authorList>
    </citation>
    <scope>NUCLEOTIDE SEQUENCE</scope>
    <source>
        <strain evidence="3">NSJ-33</strain>
    </source>
</reference>
<evidence type="ECO:0000256" key="1">
    <source>
        <dbReference type="SAM" id="Phobius"/>
    </source>
</evidence>
<dbReference type="EMBL" id="JACRSV010000006">
    <property type="protein sequence ID" value="MBC8560988.1"/>
    <property type="molecule type" value="Genomic_DNA"/>
</dbReference>
<keyword evidence="4" id="KW-1185">Reference proteome</keyword>
<evidence type="ECO:0000259" key="2">
    <source>
        <dbReference type="Pfam" id="PF07670"/>
    </source>
</evidence>
<evidence type="ECO:0000313" key="4">
    <source>
        <dbReference type="Proteomes" id="UP000610760"/>
    </source>
</evidence>
<name>A0A926E7F1_9FIRM</name>
<accession>A0A926E7F1</accession>
<evidence type="ECO:0000313" key="3">
    <source>
        <dbReference type="EMBL" id="MBC8560988.1"/>
    </source>
</evidence>
<dbReference type="Pfam" id="PF07670">
    <property type="entry name" value="Gate"/>
    <property type="match status" value="1"/>
</dbReference>
<protein>
    <submittedName>
        <fullName evidence="3">Spore maturation protein A</fullName>
    </submittedName>
</protein>
<feature type="transmembrane region" description="Helical" evidence="1">
    <location>
        <begin position="164"/>
        <end position="183"/>
    </location>
</feature>